<dbReference type="SMART" id="SM00563">
    <property type="entry name" value="PlsC"/>
    <property type="match status" value="1"/>
</dbReference>
<dbReference type="GO" id="GO:0016746">
    <property type="term" value="F:acyltransferase activity"/>
    <property type="evidence" value="ECO:0007669"/>
    <property type="project" value="UniProtKB-KW"/>
</dbReference>
<evidence type="ECO:0000313" key="4">
    <source>
        <dbReference type="EMBL" id="UJF36205.1"/>
    </source>
</evidence>
<accession>A0ABY3SSX4</accession>
<feature type="domain" description="Phospholipid/glycerol acyltransferase" evidence="3">
    <location>
        <begin position="34"/>
        <end position="144"/>
    </location>
</feature>
<dbReference type="Proteomes" id="UP001649230">
    <property type="component" value="Chromosome"/>
</dbReference>
<keyword evidence="5" id="KW-1185">Reference proteome</keyword>
<dbReference type="SUPFAM" id="SSF69593">
    <property type="entry name" value="Glycerol-3-phosphate (1)-acyltransferase"/>
    <property type="match status" value="1"/>
</dbReference>
<dbReference type="CDD" id="cd07989">
    <property type="entry name" value="LPLAT_AGPAT-like"/>
    <property type="match status" value="1"/>
</dbReference>
<gene>
    <name evidence="4" type="ORF">L0M14_14795</name>
</gene>
<evidence type="ECO:0000256" key="1">
    <source>
        <dbReference type="ARBA" id="ARBA00022679"/>
    </source>
</evidence>
<reference evidence="4 5" key="1">
    <citation type="journal article" date="2024" name="Int. J. Syst. Evol. Microbiol.">
        <title>Paenibacillus hexagrammi sp. nov., a novel bacterium isolated from the gut content of Hexagrammos agrammus.</title>
        <authorList>
            <person name="Jung H.K."/>
            <person name="Kim D.G."/>
            <person name="Zin H."/>
            <person name="Park J."/>
            <person name="Jung H."/>
            <person name="Kim Y.O."/>
            <person name="Kong H.J."/>
            <person name="Kim J.W."/>
            <person name="Kim Y.S."/>
        </authorList>
    </citation>
    <scope>NUCLEOTIDE SEQUENCE [LARGE SCALE GENOMIC DNA]</scope>
    <source>
        <strain evidence="4 5">YPD9-1</strain>
    </source>
</reference>
<keyword evidence="1" id="KW-0808">Transferase</keyword>
<dbReference type="RefSeq" id="WP_235122760.1">
    <property type="nucleotide sequence ID" value="NZ_CP090978.1"/>
</dbReference>
<sequence>MLYSIGKFLFRVIFSVFFRYKAIGTSNVPAQGPVVLCCNHTSLLDPPLLGSPLKRKVYFMAKAELFNVPILGTLISKVGAFPVKRGGVSKESIRLAIQLLKDGNAMGIFPEGSRSNAGGMGKKGAASLAIKSGAAVVPVAIVGNYSLFRRMTIIYGRPMDIRQFEGASSDDLEQATDLIMTEIRAIHAAHSKA</sequence>
<dbReference type="EMBL" id="CP090978">
    <property type="protein sequence ID" value="UJF36205.1"/>
    <property type="molecule type" value="Genomic_DNA"/>
</dbReference>
<evidence type="ECO:0000256" key="2">
    <source>
        <dbReference type="ARBA" id="ARBA00023315"/>
    </source>
</evidence>
<dbReference type="InterPro" id="IPR002123">
    <property type="entry name" value="Plipid/glycerol_acylTrfase"/>
</dbReference>
<evidence type="ECO:0000313" key="5">
    <source>
        <dbReference type="Proteomes" id="UP001649230"/>
    </source>
</evidence>
<dbReference type="Pfam" id="PF01553">
    <property type="entry name" value="Acyltransferase"/>
    <property type="match status" value="1"/>
</dbReference>
<keyword evidence="2 4" id="KW-0012">Acyltransferase</keyword>
<evidence type="ECO:0000259" key="3">
    <source>
        <dbReference type="SMART" id="SM00563"/>
    </source>
</evidence>
<protein>
    <submittedName>
        <fullName evidence="4">1-acyl-sn-glycerol-3-phosphate acyltransferase</fullName>
    </submittedName>
</protein>
<organism evidence="4 5">
    <name type="scientific">Paenibacillus hexagrammi</name>
    <dbReference type="NCBI Taxonomy" id="2908839"/>
    <lineage>
        <taxon>Bacteria</taxon>
        <taxon>Bacillati</taxon>
        <taxon>Bacillota</taxon>
        <taxon>Bacilli</taxon>
        <taxon>Bacillales</taxon>
        <taxon>Paenibacillaceae</taxon>
        <taxon>Paenibacillus</taxon>
    </lineage>
</organism>
<name>A0ABY3SSX4_9BACL</name>
<dbReference type="PANTHER" id="PTHR10434">
    <property type="entry name" value="1-ACYL-SN-GLYCEROL-3-PHOSPHATE ACYLTRANSFERASE"/>
    <property type="match status" value="1"/>
</dbReference>
<proteinExistence type="predicted"/>
<dbReference type="PANTHER" id="PTHR10434:SF11">
    <property type="entry name" value="1-ACYL-SN-GLYCEROL-3-PHOSPHATE ACYLTRANSFERASE"/>
    <property type="match status" value="1"/>
</dbReference>